<dbReference type="GO" id="GO:0016788">
    <property type="term" value="F:hydrolase activity, acting on ester bonds"/>
    <property type="evidence" value="ECO:0007669"/>
    <property type="project" value="InterPro"/>
</dbReference>
<dbReference type="Pfam" id="PF01026">
    <property type="entry name" value="TatD_DNase"/>
    <property type="match status" value="1"/>
</dbReference>
<dbReference type="InterPro" id="IPR001130">
    <property type="entry name" value="TatD-like"/>
</dbReference>
<dbReference type="CDD" id="cd01310">
    <property type="entry name" value="TatD_DNAse"/>
    <property type="match status" value="1"/>
</dbReference>
<reference evidence="5" key="1">
    <citation type="submission" date="2015-12" db="EMBL/GenBank/DDBJ databases">
        <title>Complete genome sequences of two moderately thermophilic Paenibacillus species.</title>
        <authorList>
            <person name="Butler R.III."/>
            <person name="Wang J."/>
            <person name="Stark B.C."/>
            <person name="Pombert J.-F."/>
        </authorList>
    </citation>
    <scope>NUCLEOTIDE SEQUENCE [LARGE SCALE GENOMIC DNA]</scope>
    <source>
        <strain evidence="5">32O-Y</strain>
    </source>
</reference>
<dbReference type="STRING" id="162209.IJ22_00830"/>
<organism evidence="4 5">
    <name type="scientific">Paenibacillus naphthalenovorans</name>
    <dbReference type="NCBI Taxonomy" id="162209"/>
    <lineage>
        <taxon>Bacteria</taxon>
        <taxon>Bacillati</taxon>
        <taxon>Bacillota</taxon>
        <taxon>Bacilli</taxon>
        <taxon>Bacillales</taxon>
        <taxon>Paenibacillaceae</taxon>
        <taxon>Paenibacillus</taxon>
    </lineage>
</organism>
<dbReference type="InterPro" id="IPR018228">
    <property type="entry name" value="DNase_TatD-rel_CS"/>
</dbReference>
<proteinExistence type="inferred from homology"/>
<dbReference type="Proteomes" id="UP000061660">
    <property type="component" value="Chromosome"/>
</dbReference>
<evidence type="ECO:0000313" key="4">
    <source>
        <dbReference type="EMBL" id="ALS20475.1"/>
    </source>
</evidence>
<dbReference type="InterPro" id="IPR032466">
    <property type="entry name" value="Metal_Hydrolase"/>
</dbReference>
<name>A0A0U2ILB8_9BACL</name>
<keyword evidence="2" id="KW-0479">Metal-binding</keyword>
<dbReference type="AlphaFoldDB" id="A0A0U2ILB8"/>
<dbReference type="RefSeq" id="WP_062406388.1">
    <property type="nucleotide sequence ID" value="NZ_BJCS01000008.1"/>
</dbReference>
<dbReference type="PROSITE" id="PS01137">
    <property type="entry name" value="TATD_1"/>
    <property type="match status" value="1"/>
</dbReference>
<keyword evidence="5" id="KW-1185">Reference proteome</keyword>
<gene>
    <name evidence="4" type="ORF">IJ22_00830</name>
</gene>
<accession>A0A0U2ILB8</accession>
<comment type="similarity">
    <text evidence="1">Belongs to the metallo-dependent hydrolases superfamily. TatD-type hydrolase family.</text>
</comment>
<dbReference type="PANTHER" id="PTHR46317:SF1">
    <property type="entry name" value="HYDROLASE, TATD FAMILY"/>
    <property type="match status" value="1"/>
</dbReference>
<dbReference type="PATRIC" id="fig|162209.4.peg.79"/>
<evidence type="ECO:0000313" key="5">
    <source>
        <dbReference type="Proteomes" id="UP000061660"/>
    </source>
</evidence>
<dbReference type="OrthoDB" id="9775608at2"/>
<dbReference type="Gene3D" id="3.20.20.140">
    <property type="entry name" value="Metal-dependent hydrolases"/>
    <property type="match status" value="1"/>
</dbReference>
<dbReference type="EMBL" id="CP013652">
    <property type="protein sequence ID" value="ALS20475.1"/>
    <property type="molecule type" value="Genomic_DNA"/>
</dbReference>
<dbReference type="PIRSF" id="PIRSF005902">
    <property type="entry name" value="DNase_TatD"/>
    <property type="match status" value="1"/>
</dbReference>
<dbReference type="GO" id="GO:0046872">
    <property type="term" value="F:metal ion binding"/>
    <property type="evidence" value="ECO:0007669"/>
    <property type="project" value="UniProtKB-KW"/>
</dbReference>
<sequence>MYPIIDAHVHLDLYEPAVLEKLLQSCDLYRIQGLLTVSMNAESCLRNLRLKRQLPHAVFPAFGYHPEQAPPAEEDMENLFEWMDRHRDEMVAIGEIGLPYYMRKAAENRGEHFNDEPYLLLLERFVQLAVRLDKPVVLHAVYEDAERVCDLLEKQGAEKAHFHWFKGSGKTMARMMKRGYYVSVTPDVVYKPEIQAVVRAYPLELLMVETDGPWPFRGVFEGQTTHPRMIRESIRQISMLKGMPEQEAAMVLFENTRRFYNLPL</sequence>
<protein>
    <submittedName>
        <fullName evidence="4">DNAase</fullName>
    </submittedName>
</protein>
<evidence type="ECO:0000256" key="2">
    <source>
        <dbReference type="ARBA" id="ARBA00022723"/>
    </source>
</evidence>
<dbReference type="PANTHER" id="PTHR46317">
    <property type="entry name" value="HYDROLASE OF PHP SUPERFAMILY-RELATED PROTEIN"/>
    <property type="match status" value="1"/>
</dbReference>
<dbReference type="SUPFAM" id="SSF51556">
    <property type="entry name" value="Metallo-dependent hydrolases"/>
    <property type="match status" value="1"/>
</dbReference>
<evidence type="ECO:0000256" key="3">
    <source>
        <dbReference type="ARBA" id="ARBA00022801"/>
    </source>
</evidence>
<dbReference type="KEGG" id="pnp:IJ22_00830"/>
<evidence type="ECO:0000256" key="1">
    <source>
        <dbReference type="ARBA" id="ARBA00009275"/>
    </source>
</evidence>
<keyword evidence="3" id="KW-0378">Hydrolase</keyword>
<reference evidence="4 5" key="2">
    <citation type="journal article" date="2016" name="Genome Announc.">
        <title>Complete Genome Sequences of Two Interactive Moderate Thermophiles, Paenibacillus napthalenovorans 32O-Y and Paenibacillus sp. 32O-W.</title>
        <authorList>
            <person name="Butler R.R.III."/>
            <person name="Wang J."/>
            <person name="Stark B.C."/>
            <person name="Pombert J.F."/>
        </authorList>
    </citation>
    <scope>NUCLEOTIDE SEQUENCE [LARGE SCALE GENOMIC DNA]</scope>
    <source>
        <strain evidence="4 5">32O-Y</strain>
    </source>
</reference>